<name>A0A9P3LK83_9APHY</name>
<gene>
    <name evidence="2" type="ORF">PsYK624_136680</name>
</gene>
<evidence type="ECO:0000313" key="2">
    <source>
        <dbReference type="EMBL" id="GJE97449.1"/>
    </source>
</evidence>
<dbReference type="Proteomes" id="UP000703269">
    <property type="component" value="Unassembled WGS sequence"/>
</dbReference>
<protein>
    <submittedName>
        <fullName evidence="2">Uncharacterized protein</fullName>
    </submittedName>
</protein>
<feature type="region of interest" description="Disordered" evidence="1">
    <location>
        <begin position="1"/>
        <end position="25"/>
    </location>
</feature>
<reference evidence="2 3" key="1">
    <citation type="submission" date="2021-08" db="EMBL/GenBank/DDBJ databases">
        <title>Draft Genome Sequence of Phanerochaete sordida strain YK-624.</title>
        <authorList>
            <person name="Mori T."/>
            <person name="Dohra H."/>
            <person name="Suzuki T."/>
            <person name="Kawagishi H."/>
            <person name="Hirai H."/>
        </authorList>
    </citation>
    <scope>NUCLEOTIDE SEQUENCE [LARGE SCALE GENOMIC DNA]</scope>
    <source>
        <strain evidence="2 3">YK-624</strain>
    </source>
</reference>
<evidence type="ECO:0000313" key="3">
    <source>
        <dbReference type="Proteomes" id="UP000703269"/>
    </source>
</evidence>
<keyword evidence="3" id="KW-1185">Reference proteome</keyword>
<proteinExistence type="predicted"/>
<evidence type="ECO:0000256" key="1">
    <source>
        <dbReference type="SAM" id="MobiDB-lite"/>
    </source>
</evidence>
<dbReference type="AlphaFoldDB" id="A0A9P3LK83"/>
<dbReference type="EMBL" id="BPQB01000072">
    <property type="protein sequence ID" value="GJE97449.1"/>
    <property type="molecule type" value="Genomic_DNA"/>
</dbReference>
<sequence length="139" mass="15618">MESSISLVPPSMYETKRRGGPGNERERGICRRGCAVIALARLNGICKDEHGVGVGKLQHGLVLHCLFNPDRTTRRSTRSRDSWKHWCGCCGAQPRGDALGRQYRRIGPLWTDVPYLACRMHWMYADEGRYTRAPASTTG</sequence>
<organism evidence="2 3">
    <name type="scientific">Phanerochaete sordida</name>
    <dbReference type="NCBI Taxonomy" id="48140"/>
    <lineage>
        <taxon>Eukaryota</taxon>
        <taxon>Fungi</taxon>
        <taxon>Dikarya</taxon>
        <taxon>Basidiomycota</taxon>
        <taxon>Agaricomycotina</taxon>
        <taxon>Agaricomycetes</taxon>
        <taxon>Polyporales</taxon>
        <taxon>Phanerochaetaceae</taxon>
        <taxon>Phanerochaete</taxon>
    </lineage>
</organism>
<accession>A0A9P3LK83</accession>
<comment type="caution">
    <text evidence="2">The sequence shown here is derived from an EMBL/GenBank/DDBJ whole genome shotgun (WGS) entry which is preliminary data.</text>
</comment>